<dbReference type="EMBL" id="BSCI01000011">
    <property type="protein sequence ID" value="GLG87416.1"/>
    <property type="molecule type" value="Genomic_DNA"/>
</dbReference>
<protein>
    <submittedName>
        <fullName evidence="2">Uncharacterized protein</fullName>
    </submittedName>
</protein>
<keyword evidence="1" id="KW-1133">Transmembrane helix</keyword>
<accession>A0A173YD00</accession>
<proteinExistence type="predicted"/>
<dbReference type="RefSeq" id="WP_156330666.1">
    <property type="nucleotide sequence ID" value="NZ_BSCI01000011.1"/>
</dbReference>
<dbReference type="Proteomes" id="UP000095362">
    <property type="component" value="Unassembled WGS sequence"/>
</dbReference>
<keyword evidence="1" id="KW-0812">Transmembrane</keyword>
<evidence type="ECO:0000313" key="6">
    <source>
        <dbReference type="Proteomes" id="UP000554488"/>
    </source>
</evidence>
<reference evidence="3" key="4">
    <citation type="submission" date="2022-09" db="EMBL/GenBank/DDBJ databases">
        <title>Draft genome sequence of Coprococcus comes strain 31264.</title>
        <authorList>
            <person name="Atsushi H."/>
            <person name="Moriya O."/>
            <person name="Mitsuo S."/>
        </authorList>
    </citation>
    <scope>NUCLEOTIDE SEQUENCE</scope>
    <source>
        <strain evidence="3">JCM 31264</strain>
    </source>
</reference>
<dbReference type="EMBL" id="JABWDC010000123">
    <property type="protein sequence ID" value="NUN88044.1"/>
    <property type="molecule type" value="Genomic_DNA"/>
</dbReference>
<organism evidence="2 5">
    <name type="scientific">Coprococcus comes</name>
    <dbReference type="NCBI Taxonomy" id="410072"/>
    <lineage>
        <taxon>Bacteria</taxon>
        <taxon>Bacillati</taxon>
        <taxon>Bacillota</taxon>
        <taxon>Clostridia</taxon>
        <taxon>Lachnospirales</taxon>
        <taxon>Lachnospiraceae</taxon>
        <taxon>Coprococcus</taxon>
    </lineage>
</organism>
<evidence type="ECO:0000313" key="4">
    <source>
        <dbReference type="EMBL" id="NUN88044.1"/>
    </source>
</evidence>
<reference evidence="4 6" key="2">
    <citation type="submission" date="2020-04" db="EMBL/GenBank/DDBJ databases">
        <authorList>
            <person name="Pieper L."/>
        </authorList>
    </citation>
    <scope>NUCLEOTIDE SEQUENCE [LARGE SCALE GENOMIC DNA]</scope>
    <source>
        <strain evidence="4 6">F22</strain>
    </source>
</reference>
<dbReference type="Proteomes" id="UP001145109">
    <property type="component" value="Unassembled WGS sequence"/>
</dbReference>
<reference evidence="2 5" key="1">
    <citation type="submission" date="2015-09" db="EMBL/GenBank/DDBJ databases">
        <authorList>
            <consortium name="Pathogen Informatics"/>
        </authorList>
    </citation>
    <scope>NUCLEOTIDE SEQUENCE [LARGE SCALE GENOMIC DNA]</scope>
    <source>
        <strain evidence="2 5">2789STDY5834866</strain>
    </source>
</reference>
<dbReference type="AlphaFoldDB" id="A0A173YD00"/>
<evidence type="ECO:0000313" key="5">
    <source>
        <dbReference type="Proteomes" id="UP000095362"/>
    </source>
</evidence>
<gene>
    <name evidence="3" type="ORF">comes_19620</name>
    <name evidence="2" type="ORF">ERS852481_00524</name>
    <name evidence="4" type="ORF">HUU93_15920</name>
</gene>
<reference evidence="4 6" key="3">
    <citation type="submission" date="2020-07" db="EMBL/GenBank/DDBJ databases">
        <title>Bacterial metabolism rescues the inhibition of intestinal drug absorption by food and drug additives.</title>
        <authorList>
            <person name="Zou L."/>
            <person name="Spanogiannopoulos P."/>
            <person name="Chien H.-C."/>
            <person name="Pieper L.M."/>
            <person name="Cai W."/>
            <person name="Khuri N."/>
            <person name="Pottel J."/>
            <person name="Vora B."/>
            <person name="Ni Z."/>
            <person name="Tsakalozou E."/>
            <person name="Zhang W."/>
            <person name="Shoichet B.K."/>
            <person name="Giacomini K.M."/>
            <person name="Turnbaugh P.J."/>
        </authorList>
    </citation>
    <scope>NUCLEOTIDE SEQUENCE [LARGE SCALE GENOMIC DNA]</scope>
    <source>
        <strain evidence="4 6">F22</strain>
    </source>
</reference>
<reference evidence="3" key="5">
    <citation type="submission" date="2022-11" db="EMBL/GenBank/DDBJ databases">
        <title>Draft genome sequence of Coprococcus comes strain 31264.</title>
        <authorList>
            <person name="Hisatomi A."/>
            <person name="Ohkuma M."/>
            <person name="Sakamoto M."/>
        </authorList>
    </citation>
    <scope>NUCLEOTIDE SEQUENCE</scope>
    <source>
        <strain evidence="3">JCM 31264</strain>
    </source>
</reference>
<dbReference type="EMBL" id="CYZK01000002">
    <property type="protein sequence ID" value="CUN62002.1"/>
    <property type="molecule type" value="Genomic_DNA"/>
</dbReference>
<evidence type="ECO:0000313" key="2">
    <source>
        <dbReference type="EMBL" id="CUN62002.1"/>
    </source>
</evidence>
<keyword evidence="1" id="KW-0472">Membrane</keyword>
<dbReference type="Proteomes" id="UP000554488">
    <property type="component" value="Unassembled WGS sequence"/>
</dbReference>
<evidence type="ECO:0000256" key="1">
    <source>
        <dbReference type="SAM" id="Phobius"/>
    </source>
</evidence>
<evidence type="ECO:0000313" key="3">
    <source>
        <dbReference type="EMBL" id="GLG87416.1"/>
    </source>
</evidence>
<feature type="transmembrane region" description="Helical" evidence="1">
    <location>
        <begin position="12"/>
        <end position="31"/>
    </location>
</feature>
<sequence length="85" mass="9376">MVASCHVKDALSAMTMLFFGLVVLVNIGIRADSSQRDLTRSRAELNAVTYADHMKADIVRGIDITNLAKPLDIEKMKNTIKDICP</sequence>
<name>A0A173YD00_9FIRM</name>